<dbReference type="OrthoDB" id="406505at2759"/>
<dbReference type="AlphaFoldDB" id="A0A9N9Q7R7"/>
<dbReference type="EMBL" id="CAJVRM010000709">
    <property type="protein sequence ID" value="CAG8983085.1"/>
    <property type="molecule type" value="Genomic_DNA"/>
</dbReference>
<evidence type="ECO:0000313" key="4">
    <source>
        <dbReference type="Proteomes" id="UP000701801"/>
    </source>
</evidence>
<sequence length="178" mass="19034">MYGNGPKYLTIHERNRGFNLGEAMHEDVILRQMDLLPPQSPTNTQPGPSKNASRKYTPAHFLSKTGLLTRKKSHTGLATVYTQQGGTGSCGQRNPDSSFIAAISTSWQGSGYPPAFCGRKVQVTNVGSNDGVGGQGNTIIATVEDTCPGCDADHIDFSVGSWNQLTDNAAFGTANIEW</sequence>
<gene>
    <name evidence="3" type="ORF">HYALB_00006113</name>
</gene>
<evidence type="ECO:0000256" key="1">
    <source>
        <dbReference type="ARBA" id="ARBA00022729"/>
    </source>
</evidence>
<comment type="caution">
    <text evidence="3">The sequence shown here is derived from an EMBL/GenBank/DDBJ whole genome shotgun (WGS) entry which is preliminary data.</text>
</comment>
<proteinExistence type="predicted"/>
<dbReference type="PANTHER" id="PTHR31836:SF28">
    <property type="entry name" value="SRCR DOMAIN-CONTAINING PROTEIN-RELATED"/>
    <property type="match status" value="1"/>
</dbReference>
<dbReference type="CDD" id="cd22191">
    <property type="entry name" value="DPBB_RlpA_EXP_N-like"/>
    <property type="match status" value="1"/>
</dbReference>
<evidence type="ECO:0008006" key="5">
    <source>
        <dbReference type="Google" id="ProtNLM"/>
    </source>
</evidence>
<dbReference type="InterPro" id="IPR051477">
    <property type="entry name" value="Expansin_CellWall"/>
</dbReference>
<keyword evidence="1" id="KW-0732">Signal</keyword>
<dbReference type="Proteomes" id="UP000701801">
    <property type="component" value="Unassembled WGS sequence"/>
</dbReference>
<evidence type="ECO:0000313" key="3">
    <source>
        <dbReference type="EMBL" id="CAG8983085.1"/>
    </source>
</evidence>
<dbReference type="Gene3D" id="2.40.40.10">
    <property type="entry name" value="RlpA-like domain"/>
    <property type="match status" value="1"/>
</dbReference>
<name>A0A9N9Q7R7_9HELO</name>
<protein>
    <recommendedName>
        <fullName evidence="5">RlpA-like protein double-psi beta-barrel domain-containing protein</fullName>
    </recommendedName>
</protein>
<reference evidence="3" key="1">
    <citation type="submission" date="2021-07" db="EMBL/GenBank/DDBJ databases">
        <authorList>
            <person name="Durling M."/>
        </authorList>
    </citation>
    <scope>NUCLEOTIDE SEQUENCE</scope>
</reference>
<evidence type="ECO:0000256" key="2">
    <source>
        <dbReference type="SAM" id="MobiDB-lite"/>
    </source>
</evidence>
<accession>A0A9N9Q7R7</accession>
<organism evidence="3 4">
    <name type="scientific">Hymenoscyphus albidus</name>
    <dbReference type="NCBI Taxonomy" id="595503"/>
    <lineage>
        <taxon>Eukaryota</taxon>
        <taxon>Fungi</taxon>
        <taxon>Dikarya</taxon>
        <taxon>Ascomycota</taxon>
        <taxon>Pezizomycotina</taxon>
        <taxon>Leotiomycetes</taxon>
        <taxon>Helotiales</taxon>
        <taxon>Helotiaceae</taxon>
        <taxon>Hymenoscyphus</taxon>
    </lineage>
</organism>
<feature type="compositionally biased region" description="Polar residues" evidence="2">
    <location>
        <begin position="41"/>
        <end position="51"/>
    </location>
</feature>
<dbReference type="InterPro" id="IPR036908">
    <property type="entry name" value="RlpA-like_sf"/>
</dbReference>
<dbReference type="PANTHER" id="PTHR31836">
    <property type="match status" value="1"/>
</dbReference>
<feature type="region of interest" description="Disordered" evidence="2">
    <location>
        <begin position="36"/>
        <end position="56"/>
    </location>
</feature>
<dbReference type="SUPFAM" id="SSF50685">
    <property type="entry name" value="Barwin-like endoglucanases"/>
    <property type="match status" value="1"/>
</dbReference>
<keyword evidence="4" id="KW-1185">Reference proteome</keyword>